<evidence type="ECO:0000256" key="4">
    <source>
        <dbReference type="ARBA" id="ARBA00022722"/>
    </source>
</evidence>
<dbReference type="Gene3D" id="3.40.390.30">
    <property type="entry name" value="Metalloproteases ('zincins'), catalytic domain"/>
    <property type="match status" value="1"/>
</dbReference>
<dbReference type="RefSeq" id="WP_241460282.1">
    <property type="nucleotide sequence ID" value="NZ_CP093047.1"/>
</dbReference>
<keyword evidence="5 9" id="KW-0479">Metal-binding</keyword>
<dbReference type="NCBIfam" id="TIGR00043">
    <property type="entry name" value="rRNA maturation RNase YbeY"/>
    <property type="match status" value="1"/>
</dbReference>
<gene>
    <name evidence="9 10" type="primary">ybeY</name>
    <name evidence="10" type="ORF">SMSRO_SF014600</name>
</gene>
<accession>A0A2P6FDT0</accession>
<feature type="binding site" evidence="9">
    <location>
        <position position="126"/>
    </location>
    <ligand>
        <name>Zn(2+)</name>
        <dbReference type="ChEBI" id="CHEBI:29105"/>
        <note>catalytic</note>
    </ligand>
</feature>
<dbReference type="GO" id="GO:0004222">
    <property type="term" value="F:metalloendopeptidase activity"/>
    <property type="evidence" value="ECO:0007669"/>
    <property type="project" value="InterPro"/>
</dbReference>
<evidence type="ECO:0000313" key="11">
    <source>
        <dbReference type="Proteomes" id="UP000031565"/>
    </source>
</evidence>
<evidence type="ECO:0000256" key="7">
    <source>
        <dbReference type="ARBA" id="ARBA00022801"/>
    </source>
</evidence>
<comment type="cofactor">
    <cofactor evidence="9">
        <name>Zn(2+)</name>
        <dbReference type="ChEBI" id="CHEBI:29105"/>
    </cofactor>
    <text evidence="9">Binds 1 zinc ion.</text>
</comment>
<dbReference type="Proteomes" id="UP000031565">
    <property type="component" value="Unassembled WGS sequence"/>
</dbReference>
<comment type="similarity">
    <text evidence="1 9">Belongs to the endoribonuclease YbeY family.</text>
</comment>
<dbReference type="InterPro" id="IPR002036">
    <property type="entry name" value="YbeY"/>
</dbReference>
<keyword evidence="4 9" id="KW-0540">Nuclease</keyword>
<evidence type="ECO:0000256" key="9">
    <source>
        <dbReference type="HAMAP-Rule" id="MF_00009"/>
    </source>
</evidence>
<evidence type="ECO:0000256" key="6">
    <source>
        <dbReference type="ARBA" id="ARBA00022759"/>
    </source>
</evidence>
<evidence type="ECO:0000256" key="5">
    <source>
        <dbReference type="ARBA" id="ARBA00022723"/>
    </source>
</evidence>
<dbReference type="EMBL" id="JTLV02000001">
    <property type="protein sequence ID" value="PQM31617.1"/>
    <property type="molecule type" value="Genomic_DNA"/>
</dbReference>
<dbReference type="SUPFAM" id="SSF55486">
    <property type="entry name" value="Metalloproteases ('zincins'), catalytic domain"/>
    <property type="match status" value="1"/>
</dbReference>
<keyword evidence="6 9" id="KW-0255">Endonuclease</keyword>
<protein>
    <recommendedName>
        <fullName evidence="9">Endoribonuclease YbeY</fullName>
        <ecNumber evidence="9">3.1.-.-</ecNumber>
    </recommendedName>
</protein>
<organism evidence="10 11">
    <name type="scientific">Spiroplasma poulsonii</name>
    <dbReference type="NCBI Taxonomy" id="2138"/>
    <lineage>
        <taxon>Bacteria</taxon>
        <taxon>Bacillati</taxon>
        <taxon>Mycoplasmatota</taxon>
        <taxon>Mollicutes</taxon>
        <taxon>Entomoplasmatales</taxon>
        <taxon>Spiroplasmataceae</taxon>
        <taxon>Spiroplasma</taxon>
    </lineage>
</organism>
<evidence type="ECO:0000256" key="3">
    <source>
        <dbReference type="ARBA" id="ARBA00022552"/>
    </source>
</evidence>
<dbReference type="InterPro" id="IPR023091">
    <property type="entry name" value="MetalPrtase_cat_dom_sf_prd"/>
</dbReference>
<evidence type="ECO:0000256" key="8">
    <source>
        <dbReference type="ARBA" id="ARBA00022833"/>
    </source>
</evidence>
<keyword evidence="2 9" id="KW-0690">Ribosome biogenesis</keyword>
<evidence type="ECO:0000256" key="1">
    <source>
        <dbReference type="ARBA" id="ARBA00010875"/>
    </source>
</evidence>
<feature type="binding site" evidence="9">
    <location>
        <position position="122"/>
    </location>
    <ligand>
        <name>Zn(2+)</name>
        <dbReference type="ChEBI" id="CHEBI:29105"/>
        <note>catalytic</note>
    </ligand>
</feature>
<reference evidence="10 11" key="1">
    <citation type="journal article" date="2015" name="MBio">
        <title>Genome sequence of the Drosophila melanogaster male-killing Spiroplasma strain MSRO endosymbiont.</title>
        <authorList>
            <person name="Paredes J.C."/>
            <person name="Herren J.K."/>
            <person name="Schupfer F."/>
            <person name="Marin R."/>
            <person name="Claverol S."/>
            <person name="Kuo C.H."/>
            <person name="Lemaitre B."/>
            <person name="Beven L."/>
        </authorList>
    </citation>
    <scope>NUCLEOTIDE SEQUENCE [LARGE SCALE GENOMIC DNA]</scope>
    <source>
        <strain evidence="10 11">MSRO</strain>
    </source>
</reference>
<dbReference type="GO" id="GO:0008270">
    <property type="term" value="F:zinc ion binding"/>
    <property type="evidence" value="ECO:0007669"/>
    <property type="project" value="UniProtKB-UniRule"/>
</dbReference>
<dbReference type="GO" id="GO:0006364">
    <property type="term" value="P:rRNA processing"/>
    <property type="evidence" value="ECO:0007669"/>
    <property type="project" value="UniProtKB-UniRule"/>
</dbReference>
<comment type="subcellular location">
    <subcellularLocation>
        <location evidence="9">Cytoplasm</location>
    </subcellularLocation>
</comment>
<keyword evidence="7 9" id="KW-0378">Hydrolase</keyword>
<dbReference type="PROSITE" id="PS01306">
    <property type="entry name" value="UPF0054"/>
    <property type="match status" value="1"/>
</dbReference>
<dbReference type="GO" id="GO:0005737">
    <property type="term" value="C:cytoplasm"/>
    <property type="evidence" value="ECO:0007669"/>
    <property type="project" value="UniProtKB-SubCell"/>
</dbReference>
<evidence type="ECO:0000313" key="10">
    <source>
        <dbReference type="EMBL" id="PQM31617.1"/>
    </source>
</evidence>
<dbReference type="EC" id="3.1.-.-" evidence="9"/>
<keyword evidence="11" id="KW-1185">Reference proteome</keyword>
<keyword evidence="9" id="KW-0963">Cytoplasm</keyword>
<dbReference type="PANTHER" id="PTHR46986">
    <property type="entry name" value="ENDORIBONUCLEASE YBEY, CHLOROPLASTIC"/>
    <property type="match status" value="1"/>
</dbReference>
<comment type="function">
    <text evidence="9">Single strand-specific metallo-endoribonuclease involved in late-stage 70S ribosome quality control and in maturation of the 3' terminus of the 16S rRNA.</text>
</comment>
<dbReference type="InterPro" id="IPR020549">
    <property type="entry name" value="YbeY_CS"/>
</dbReference>
<keyword evidence="3 9" id="KW-0698">rRNA processing</keyword>
<evidence type="ECO:0000256" key="2">
    <source>
        <dbReference type="ARBA" id="ARBA00022517"/>
    </source>
</evidence>
<name>A0A2P6FDT0_9MOLU</name>
<keyword evidence="8 9" id="KW-0862">Zinc</keyword>
<proteinExistence type="inferred from homology"/>
<feature type="binding site" evidence="9">
    <location>
        <position position="132"/>
    </location>
    <ligand>
        <name>Zn(2+)</name>
        <dbReference type="ChEBI" id="CHEBI:29105"/>
        <note>catalytic</note>
    </ligand>
</feature>
<dbReference type="HAMAP" id="MF_00009">
    <property type="entry name" value="Endoribonucl_YbeY"/>
    <property type="match status" value="1"/>
</dbReference>
<dbReference type="AlphaFoldDB" id="A0A2P6FDT0"/>
<sequence length="160" mass="18723">MVMKDDFAIYNETKFDIKPYQTDFMAIFQKIKTISNITDPLELSLIIVDAKEQLALNQKYRQKDYVADVITFALEEENSVDLLQLTGLRSLGDVFICYEKALEQAQTYNHSARREFAFLFTHGMLHILGYDHQTPAEEETMFNLQRKVLNDLQIHRIPIE</sequence>
<dbReference type="STRING" id="2138.SMSRO_v1c13840"/>
<dbReference type="Pfam" id="PF02130">
    <property type="entry name" value="YbeY"/>
    <property type="match status" value="1"/>
</dbReference>
<comment type="caution">
    <text evidence="10">The sequence shown here is derived from an EMBL/GenBank/DDBJ whole genome shotgun (WGS) entry which is preliminary data.</text>
</comment>
<dbReference type="GO" id="GO:0004521">
    <property type="term" value="F:RNA endonuclease activity"/>
    <property type="evidence" value="ECO:0007669"/>
    <property type="project" value="UniProtKB-UniRule"/>
</dbReference>
<dbReference type="PANTHER" id="PTHR46986:SF1">
    <property type="entry name" value="ENDORIBONUCLEASE YBEY, CHLOROPLASTIC"/>
    <property type="match status" value="1"/>
</dbReference>